<evidence type="ECO:0000256" key="3">
    <source>
        <dbReference type="SAM" id="MobiDB-lite"/>
    </source>
</evidence>
<organism evidence="4 5">
    <name type="scientific">Colocasia esculenta</name>
    <name type="common">Wild taro</name>
    <name type="synonym">Arum esculentum</name>
    <dbReference type="NCBI Taxonomy" id="4460"/>
    <lineage>
        <taxon>Eukaryota</taxon>
        <taxon>Viridiplantae</taxon>
        <taxon>Streptophyta</taxon>
        <taxon>Embryophyta</taxon>
        <taxon>Tracheophyta</taxon>
        <taxon>Spermatophyta</taxon>
        <taxon>Magnoliopsida</taxon>
        <taxon>Liliopsida</taxon>
        <taxon>Araceae</taxon>
        <taxon>Aroideae</taxon>
        <taxon>Colocasieae</taxon>
        <taxon>Colocasia</taxon>
    </lineage>
</organism>
<dbReference type="FunFam" id="3.40.50.2000:FF:000064">
    <property type="entry name" value="Glycosyltransferase"/>
    <property type="match status" value="1"/>
</dbReference>
<feature type="region of interest" description="Disordered" evidence="3">
    <location>
        <begin position="421"/>
        <end position="453"/>
    </location>
</feature>
<dbReference type="InterPro" id="IPR002213">
    <property type="entry name" value="UDP_glucos_trans"/>
</dbReference>
<dbReference type="SUPFAM" id="SSF53756">
    <property type="entry name" value="UDP-Glycosyltransferase/glycogen phosphorylase"/>
    <property type="match status" value="1"/>
</dbReference>
<dbReference type="EMBL" id="NMUH01010834">
    <property type="protein sequence ID" value="MQM21296.1"/>
    <property type="molecule type" value="Genomic_DNA"/>
</dbReference>
<dbReference type="AlphaFoldDB" id="A0A843XPR3"/>
<dbReference type="OrthoDB" id="5835829at2759"/>
<dbReference type="CDD" id="cd03784">
    <property type="entry name" value="GT1_Gtf-like"/>
    <property type="match status" value="1"/>
</dbReference>
<evidence type="ECO:0000256" key="1">
    <source>
        <dbReference type="ARBA" id="ARBA00009995"/>
    </source>
</evidence>
<dbReference type="PANTHER" id="PTHR48047:SF8">
    <property type="entry name" value="FLAVONOL 3-O-GLUCOSYLTRANSFERASE UGT89B1"/>
    <property type="match status" value="1"/>
</dbReference>
<evidence type="ECO:0000256" key="2">
    <source>
        <dbReference type="ARBA" id="ARBA00022679"/>
    </source>
</evidence>
<evidence type="ECO:0000313" key="5">
    <source>
        <dbReference type="Proteomes" id="UP000652761"/>
    </source>
</evidence>
<gene>
    <name evidence="4" type="ORF">Taro_054334</name>
</gene>
<sequence length="453" mass="47992">SLPPGAENLHDIPSGGASAAAMSHALGSLRDPILRWARSQPSPPAALLSDFFLGWTQGLAADLGIPRLVFYSSRALLASLFDQLWVRRVVDRDDIIRSSVSSVVSMPEIPGSPSFPYGHLPSLYLRYREGVPEWEFMKEGMVANPLSWGAVLNTFRGLEGAHLDHLMRERGHRRVWAVGPLLPAAPSSTQRGGQSSVPPADVMAWLDARPGEGSVVYICFGSQFVPSPEQGAAIAAALERSGVSFVWCMKDTSSLEAAGGEGERGQMVVVPEGFRERTAGRGVVIEGWAPQVAILRHAAVGAFVTHCGWNSVLEGIAAGVVLLAWPMEADQFVNARLLVEETGVAVRVCEGPGSSPDPDEFVRILKSSASRPGKDPGLDRVRARAAELGRQARDAVGEGGTSSSDLEGLIRELSCLSVCGPTSEEQVGDHAVGRLETPNGGMEGGGASQIPTP</sequence>
<keyword evidence="5" id="KW-1185">Reference proteome</keyword>
<accession>A0A843XPR3</accession>
<protein>
    <recommendedName>
        <fullName evidence="6">Glycosyltransferase</fullName>
    </recommendedName>
</protein>
<feature type="non-terminal residue" evidence="4">
    <location>
        <position position="1"/>
    </location>
</feature>
<dbReference type="GO" id="GO:0035251">
    <property type="term" value="F:UDP-glucosyltransferase activity"/>
    <property type="evidence" value="ECO:0007669"/>
    <property type="project" value="TreeGrafter"/>
</dbReference>
<dbReference type="Gene3D" id="3.40.50.2000">
    <property type="entry name" value="Glycogen Phosphorylase B"/>
    <property type="match status" value="2"/>
</dbReference>
<dbReference type="Proteomes" id="UP000652761">
    <property type="component" value="Unassembled WGS sequence"/>
</dbReference>
<keyword evidence="2" id="KW-0808">Transferase</keyword>
<evidence type="ECO:0000313" key="4">
    <source>
        <dbReference type="EMBL" id="MQM21296.1"/>
    </source>
</evidence>
<proteinExistence type="inferred from homology"/>
<comment type="similarity">
    <text evidence="1">Belongs to the UDP-glycosyltransferase family.</text>
</comment>
<reference evidence="4" key="1">
    <citation type="submission" date="2017-07" db="EMBL/GenBank/DDBJ databases">
        <title>Taro Niue Genome Assembly and Annotation.</title>
        <authorList>
            <person name="Atibalentja N."/>
            <person name="Keating K."/>
            <person name="Fields C.J."/>
        </authorList>
    </citation>
    <scope>NUCLEOTIDE SEQUENCE</scope>
    <source>
        <strain evidence="4">Niue_2</strain>
        <tissue evidence="4">Leaf</tissue>
    </source>
</reference>
<evidence type="ECO:0008006" key="6">
    <source>
        <dbReference type="Google" id="ProtNLM"/>
    </source>
</evidence>
<comment type="caution">
    <text evidence="4">The sequence shown here is derived from an EMBL/GenBank/DDBJ whole genome shotgun (WGS) entry which is preliminary data.</text>
</comment>
<name>A0A843XPR3_COLES</name>
<dbReference type="PANTHER" id="PTHR48047">
    <property type="entry name" value="GLYCOSYLTRANSFERASE"/>
    <property type="match status" value="1"/>
</dbReference>
<dbReference type="Pfam" id="PF00201">
    <property type="entry name" value="UDPGT"/>
    <property type="match status" value="1"/>
</dbReference>